<sequence>MASVNKDPKTNKWYVRYNVYDNKGNRHQKMKKGFKSKKEAQIYGTKQEEITYDINADMPFADYFEKWFYTYKETMITDKVIKEYKHLIKLVHEYFGNLPLKLLTRQRYQTFINIRGKNRARNTVEKTHFRLKQAIQMALADNLIQVDPTFNVVISYDNDQQSRIKAWNIHDGELLTKAFQDELTPRSTALYIAINTGLRLGEIYGLSWDDIHGNVLEVNRGYDYTASKTFTAGKTKTSIRKIKITDTFKKHIFEYKLKFQSQSPKFLFLDKFENPVITDTAIRKYLKKLCESLSIEFCGIHGLRHTHCSYLIYNGIDINYISKRLGHASTIETLKTYAHILNEFKQQQDTKVIEILENTEQHVNTM</sequence>
<dbReference type="PANTHER" id="PTHR30349:SF64">
    <property type="entry name" value="PROPHAGE INTEGRASE INTD-RELATED"/>
    <property type="match status" value="1"/>
</dbReference>
<protein>
    <submittedName>
        <fullName evidence="6">Site-specific integrase</fullName>
    </submittedName>
</protein>
<dbReference type="CDD" id="cd01189">
    <property type="entry name" value="INT_ICEBs1_C_like"/>
    <property type="match status" value="1"/>
</dbReference>
<dbReference type="PANTHER" id="PTHR30349">
    <property type="entry name" value="PHAGE INTEGRASE-RELATED"/>
    <property type="match status" value="1"/>
</dbReference>
<comment type="similarity">
    <text evidence="1">Belongs to the 'phage' integrase family.</text>
</comment>
<keyword evidence="3" id="KW-0238">DNA-binding</keyword>
<evidence type="ECO:0000256" key="4">
    <source>
        <dbReference type="ARBA" id="ARBA00023172"/>
    </source>
</evidence>
<dbReference type="InterPro" id="IPR013762">
    <property type="entry name" value="Integrase-like_cat_sf"/>
</dbReference>
<reference evidence="6 7" key="1">
    <citation type="submission" date="2018-11" db="EMBL/GenBank/DDBJ databases">
        <title>Aerococcus sp. SJQ22, whole genome shotgun sequence.</title>
        <authorList>
            <person name="Sun L."/>
            <person name="Gao X."/>
            <person name="Chen W."/>
            <person name="Huang K."/>
        </authorList>
    </citation>
    <scope>NUCLEOTIDE SEQUENCE [LARGE SCALE GENOMIC DNA]</scope>
    <source>
        <strain evidence="6 7">SJQ22</strain>
    </source>
</reference>
<keyword evidence="4" id="KW-0233">DNA recombination</keyword>
<dbReference type="OrthoDB" id="9803188at2"/>
<keyword evidence="7" id="KW-1185">Reference proteome</keyword>
<dbReference type="InterPro" id="IPR002104">
    <property type="entry name" value="Integrase_catalytic"/>
</dbReference>
<dbReference type="EMBL" id="RKMG01000002">
    <property type="protein sequence ID" value="RPA65071.1"/>
    <property type="molecule type" value="Genomic_DNA"/>
</dbReference>
<evidence type="ECO:0000256" key="1">
    <source>
        <dbReference type="ARBA" id="ARBA00008857"/>
    </source>
</evidence>
<dbReference type="InterPro" id="IPR010998">
    <property type="entry name" value="Integrase_recombinase_N"/>
</dbReference>
<dbReference type="Proteomes" id="UP000273977">
    <property type="component" value="Unassembled WGS sequence"/>
</dbReference>
<dbReference type="RefSeq" id="WP_123779174.1">
    <property type="nucleotide sequence ID" value="NZ_RKMG01000002.1"/>
</dbReference>
<evidence type="ECO:0000259" key="5">
    <source>
        <dbReference type="PROSITE" id="PS51898"/>
    </source>
</evidence>
<comment type="caution">
    <text evidence="6">The sequence shown here is derived from an EMBL/GenBank/DDBJ whole genome shotgun (WGS) entry which is preliminary data.</text>
</comment>
<dbReference type="SUPFAM" id="SSF56349">
    <property type="entry name" value="DNA breaking-rejoining enzymes"/>
    <property type="match status" value="1"/>
</dbReference>
<dbReference type="InterPro" id="IPR011010">
    <property type="entry name" value="DNA_brk_join_enz"/>
</dbReference>
<dbReference type="GO" id="GO:0015074">
    <property type="term" value="P:DNA integration"/>
    <property type="evidence" value="ECO:0007669"/>
    <property type="project" value="UniProtKB-KW"/>
</dbReference>
<gene>
    <name evidence="6" type="ORF">EF384_01285</name>
</gene>
<dbReference type="Gene3D" id="1.10.443.10">
    <property type="entry name" value="Intergrase catalytic core"/>
    <property type="match status" value="1"/>
</dbReference>
<keyword evidence="2" id="KW-0229">DNA integration</keyword>
<feature type="domain" description="Tyr recombinase" evidence="5">
    <location>
        <begin position="162"/>
        <end position="350"/>
    </location>
</feature>
<evidence type="ECO:0000313" key="6">
    <source>
        <dbReference type="EMBL" id="RPA65071.1"/>
    </source>
</evidence>
<dbReference type="GO" id="GO:0006310">
    <property type="term" value="P:DNA recombination"/>
    <property type="evidence" value="ECO:0007669"/>
    <property type="project" value="UniProtKB-KW"/>
</dbReference>
<dbReference type="GO" id="GO:0003677">
    <property type="term" value="F:DNA binding"/>
    <property type="evidence" value="ECO:0007669"/>
    <property type="project" value="UniProtKB-KW"/>
</dbReference>
<organism evidence="6 7">
    <name type="scientific">Aerococcus agrisoli</name>
    <dbReference type="NCBI Taxonomy" id="2487350"/>
    <lineage>
        <taxon>Bacteria</taxon>
        <taxon>Bacillati</taxon>
        <taxon>Bacillota</taxon>
        <taxon>Bacilli</taxon>
        <taxon>Lactobacillales</taxon>
        <taxon>Aerococcaceae</taxon>
        <taxon>Aerococcus</taxon>
    </lineage>
</organism>
<dbReference type="InterPro" id="IPR050090">
    <property type="entry name" value="Tyrosine_recombinase_XerCD"/>
</dbReference>
<dbReference type="PROSITE" id="PS51898">
    <property type="entry name" value="TYR_RECOMBINASE"/>
    <property type="match status" value="1"/>
</dbReference>
<dbReference type="InterPro" id="IPR028259">
    <property type="entry name" value="AP2-like_int_N"/>
</dbReference>
<name>A0A3N4H152_9LACT</name>
<accession>A0A3N4H152</accession>
<dbReference type="Pfam" id="PF14659">
    <property type="entry name" value="Phage_int_SAM_3"/>
    <property type="match status" value="1"/>
</dbReference>
<dbReference type="AlphaFoldDB" id="A0A3N4H152"/>
<evidence type="ECO:0000256" key="2">
    <source>
        <dbReference type="ARBA" id="ARBA00022908"/>
    </source>
</evidence>
<evidence type="ECO:0000256" key="3">
    <source>
        <dbReference type="ARBA" id="ARBA00023125"/>
    </source>
</evidence>
<dbReference type="Pfam" id="PF00589">
    <property type="entry name" value="Phage_integrase"/>
    <property type="match status" value="1"/>
</dbReference>
<proteinExistence type="inferred from homology"/>
<dbReference type="Pfam" id="PF14657">
    <property type="entry name" value="Arm-DNA-bind_4"/>
    <property type="match status" value="1"/>
</dbReference>
<dbReference type="Gene3D" id="1.10.150.130">
    <property type="match status" value="1"/>
</dbReference>
<dbReference type="InterPro" id="IPR004107">
    <property type="entry name" value="Integrase_SAM-like_N"/>
</dbReference>
<evidence type="ECO:0000313" key="7">
    <source>
        <dbReference type="Proteomes" id="UP000273977"/>
    </source>
</evidence>